<feature type="region of interest" description="Disordered" evidence="1">
    <location>
        <begin position="1"/>
        <end position="20"/>
    </location>
</feature>
<dbReference type="InterPro" id="IPR039098">
    <property type="entry name" value="TINF2"/>
</dbReference>
<dbReference type="GO" id="GO:0016233">
    <property type="term" value="P:telomere capping"/>
    <property type="evidence" value="ECO:0007669"/>
    <property type="project" value="InterPro"/>
</dbReference>
<dbReference type="CDD" id="cd11657">
    <property type="entry name" value="TIN2_N"/>
    <property type="match status" value="1"/>
</dbReference>
<evidence type="ECO:0000256" key="1">
    <source>
        <dbReference type="SAM" id="MobiDB-lite"/>
    </source>
</evidence>
<reference evidence="3" key="3">
    <citation type="submission" date="2025-09" db="UniProtKB">
        <authorList>
            <consortium name="Ensembl"/>
        </authorList>
    </citation>
    <scope>IDENTIFICATION</scope>
</reference>
<organism evidence="3 4">
    <name type="scientific">Gopherus evgoodei</name>
    <name type="common">Goodes thornscrub tortoise</name>
    <dbReference type="NCBI Taxonomy" id="1825980"/>
    <lineage>
        <taxon>Eukaryota</taxon>
        <taxon>Metazoa</taxon>
        <taxon>Chordata</taxon>
        <taxon>Craniata</taxon>
        <taxon>Vertebrata</taxon>
        <taxon>Euteleostomi</taxon>
        <taxon>Archelosauria</taxon>
        <taxon>Testudinata</taxon>
        <taxon>Testudines</taxon>
        <taxon>Cryptodira</taxon>
        <taxon>Durocryptodira</taxon>
        <taxon>Testudinoidea</taxon>
        <taxon>Testudinidae</taxon>
        <taxon>Gopherus</taxon>
    </lineage>
</organism>
<reference evidence="3" key="2">
    <citation type="submission" date="2025-08" db="UniProtKB">
        <authorList>
            <consortium name="Ensembl"/>
        </authorList>
    </citation>
    <scope>IDENTIFICATION</scope>
</reference>
<name>A0A8C4WQF7_9SAUR</name>
<dbReference type="PANTHER" id="PTHR15512">
    <property type="entry name" value="TERF1-INTERACTING NUCLEAR FACTOR 2"/>
    <property type="match status" value="1"/>
</dbReference>
<feature type="compositionally biased region" description="Basic residues" evidence="1">
    <location>
        <begin position="347"/>
        <end position="358"/>
    </location>
</feature>
<feature type="domain" description="TERF1-interacting nuclear factor 2 N-terminal" evidence="2">
    <location>
        <begin position="37"/>
        <end position="186"/>
    </location>
</feature>
<dbReference type="AlphaFoldDB" id="A0A8C4WQF7"/>
<dbReference type="GO" id="GO:0070187">
    <property type="term" value="C:shelterin complex"/>
    <property type="evidence" value="ECO:0007669"/>
    <property type="project" value="InterPro"/>
</dbReference>
<evidence type="ECO:0000259" key="2">
    <source>
        <dbReference type="Pfam" id="PF14973"/>
    </source>
</evidence>
<dbReference type="InterPro" id="IPR029400">
    <property type="entry name" value="TINF2_N"/>
</dbReference>
<evidence type="ECO:0000313" key="4">
    <source>
        <dbReference type="Proteomes" id="UP000694390"/>
    </source>
</evidence>
<evidence type="ECO:0000313" key="3">
    <source>
        <dbReference type="Ensembl" id="ENSGEVP00005018630.1"/>
    </source>
</evidence>
<dbReference type="Pfam" id="PF14973">
    <property type="entry name" value="TINF2_N"/>
    <property type="match status" value="1"/>
</dbReference>
<sequence length="366" mass="40312">MAGSDVRQNEQAVGGITPAPPVQDPCAPLRLAAAAAWQVMRARQVRDFPRVLGLLEAVGQAAPDVVFFRHYARLRLGLQAAVIMGMLQEEQPDGKIYDAVDTYFPEGEHQRHPLATARDLRLVGEAQETFRELVLGLLSDRQRRETYVEEQLAAEYGEPFLGGLEGLLYEYLERLESTLPPPQLQQVWRGNVGEGEGSGGGGQFWITCSNPPPPQLQETAWSECPLAGPPQHPPELSILAQYLTDMGHHQHAGSPTLPLVTSTPSLPQPVPGTPGSRRRRSQEGAVPAQEEMPPDLGLHCQQPREQDLGQLPAHAAQHPDPHLRRPPGPPRRVPWLLRSRDPAPAPQHRHASLRKVSHKSFIGDTK</sequence>
<protein>
    <submittedName>
        <fullName evidence="3">TERF1 interacting nuclear factor 2</fullName>
    </submittedName>
</protein>
<proteinExistence type="predicted"/>
<dbReference type="OrthoDB" id="9948370at2759"/>
<dbReference type="GO" id="GO:0042162">
    <property type="term" value="F:telomeric DNA binding"/>
    <property type="evidence" value="ECO:0007669"/>
    <property type="project" value="TreeGrafter"/>
</dbReference>
<dbReference type="GO" id="GO:1904356">
    <property type="term" value="P:regulation of telomere maintenance via telomere lengthening"/>
    <property type="evidence" value="ECO:0007669"/>
    <property type="project" value="TreeGrafter"/>
</dbReference>
<gene>
    <name evidence="3" type="primary">TINF2</name>
</gene>
<accession>A0A8C4WQF7</accession>
<dbReference type="PANTHER" id="PTHR15512:SF0">
    <property type="entry name" value="TERF1-INTERACTING NUCLEAR FACTOR 2"/>
    <property type="match status" value="1"/>
</dbReference>
<dbReference type="GeneTree" id="ENSGT00400000022326"/>
<feature type="region of interest" description="Disordered" evidence="1">
    <location>
        <begin position="248"/>
        <end position="366"/>
    </location>
</feature>
<reference evidence="3" key="1">
    <citation type="submission" date="2019-06" db="EMBL/GenBank/DDBJ databases">
        <title>G10K-VGP Goodes thornscrub tortoise genome, primary haplotype.</title>
        <authorList>
            <person name="Murphy B."/>
            <person name="Edwards T."/>
            <person name="Rhie A."/>
            <person name="Koren S."/>
            <person name="Phillippy A."/>
            <person name="Fedrigo O."/>
            <person name="Haase B."/>
            <person name="Mountcastle J."/>
            <person name="Lewin H."/>
            <person name="Damas J."/>
            <person name="Howe K."/>
            <person name="Formenti G."/>
            <person name="Myers G."/>
            <person name="Durbin R."/>
            <person name="Jarvis E.D."/>
        </authorList>
    </citation>
    <scope>NUCLEOTIDE SEQUENCE [LARGE SCALE GENOMIC DNA]</scope>
</reference>
<dbReference type="Ensembl" id="ENSGEVT00005019575.1">
    <property type="protein sequence ID" value="ENSGEVP00005018630.1"/>
    <property type="gene ID" value="ENSGEVG00005013231.1"/>
</dbReference>
<keyword evidence="4" id="KW-1185">Reference proteome</keyword>
<dbReference type="Proteomes" id="UP000694390">
    <property type="component" value="Chromosome 21"/>
</dbReference>